<protein>
    <submittedName>
        <fullName evidence="2">Class I SAM-dependent methyltransferase</fullName>
    </submittedName>
</protein>
<keyword evidence="3" id="KW-1185">Reference proteome</keyword>
<sequence>MMTRLWQAMGRQLRHPTGMAGSVIGWAMVHTNRIPNRRAVAALGLTNRDHVLEIGFGPGESLATMTAQASGARIHGIDQSARMLAMAARRNRVAIAAGHVTLALGPFAPLPWPDRTFDKILLVNVVYFFDPRGHAMAEVHRVLRPGGRVVVYATDGATMQNWLFSTPHTHRLFDAEDLRLLLVDGGFGEATITVERLQLPFGVEGLLAAGSKALP</sequence>
<accession>A0AA41Z4F9</accession>
<dbReference type="Gene3D" id="3.40.50.150">
    <property type="entry name" value="Vaccinia Virus protein VP39"/>
    <property type="match status" value="1"/>
</dbReference>
<proteinExistence type="predicted"/>
<dbReference type="Proteomes" id="UP001165667">
    <property type="component" value="Unassembled WGS sequence"/>
</dbReference>
<dbReference type="CDD" id="cd02440">
    <property type="entry name" value="AdoMet_MTases"/>
    <property type="match status" value="1"/>
</dbReference>
<dbReference type="PANTHER" id="PTHR42912:SF93">
    <property type="entry name" value="N6-ADENOSINE-METHYLTRANSFERASE TMT1A"/>
    <property type="match status" value="1"/>
</dbReference>
<dbReference type="InterPro" id="IPR013216">
    <property type="entry name" value="Methyltransf_11"/>
</dbReference>
<dbReference type="RefSeq" id="WP_282589195.1">
    <property type="nucleotide sequence ID" value="NZ_JAMOIM010000067.1"/>
</dbReference>
<dbReference type="SUPFAM" id="SSF53335">
    <property type="entry name" value="S-adenosyl-L-methionine-dependent methyltransferases"/>
    <property type="match status" value="1"/>
</dbReference>
<name>A0AA41Z4F9_9HYPH</name>
<dbReference type="InterPro" id="IPR050508">
    <property type="entry name" value="Methyltransf_Superfamily"/>
</dbReference>
<dbReference type="PANTHER" id="PTHR42912">
    <property type="entry name" value="METHYLTRANSFERASE"/>
    <property type="match status" value="1"/>
</dbReference>
<feature type="domain" description="Methyltransferase type 11" evidence="1">
    <location>
        <begin position="52"/>
        <end position="151"/>
    </location>
</feature>
<dbReference type="EMBL" id="JAMOIM010000067">
    <property type="protein sequence ID" value="MCW6512821.1"/>
    <property type="molecule type" value="Genomic_DNA"/>
</dbReference>
<evidence type="ECO:0000313" key="3">
    <source>
        <dbReference type="Proteomes" id="UP001165667"/>
    </source>
</evidence>
<keyword evidence="2" id="KW-0489">Methyltransferase</keyword>
<evidence type="ECO:0000313" key="2">
    <source>
        <dbReference type="EMBL" id="MCW6512821.1"/>
    </source>
</evidence>
<evidence type="ECO:0000259" key="1">
    <source>
        <dbReference type="Pfam" id="PF08241"/>
    </source>
</evidence>
<dbReference type="AlphaFoldDB" id="A0AA41Z4F9"/>
<keyword evidence="2" id="KW-0808">Transferase</keyword>
<organism evidence="2 3">
    <name type="scientific">Lichenifustis flavocetrariae</name>
    <dbReference type="NCBI Taxonomy" id="2949735"/>
    <lineage>
        <taxon>Bacteria</taxon>
        <taxon>Pseudomonadati</taxon>
        <taxon>Pseudomonadota</taxon>
        <taxon>Alphaproteobacteria</taxon>
        <taxon>Hyphomicrobiales</taxon>
        <taxon>Lichenihabitantaceae</taxon>
        <taxon>Lichenifustis</taxon>
    </lineage>
</organism>
<dbReference type="Pfam" id="PF08241">
    <property type="entry name" value="Methyltransf_11"/>
    <property type="match status" value="1"/>
</dbReference>
<dbReference type="GO" id="GO:0032259">
    <property type="term" value="P:methylation"/>
    <property type="evidence" value="ECO:0007669"/>
    <property type="project" value="UniProtKB-KW"/>
</dbReference>
<reference evidence="2" key="1">
    <citation type="submission" date="2022-05" db="EMBL/GenBank/DDBJ databases">
        <authorList>
            <person name="Pankratov T."/>
        </authorList>
    </citation>
    <scope>NUCLEOTIDE SEQUENCE</scope>
    <source>
        <strain evidence="2">BP6-180914</strain>
    </source>
</reference>
<gene>
    <name evidence="2" type="ORF">M8523_33555</name>
</gene>
<dbReference type="InterPro" id="IPR029063">
    <property type="entry name" value="SAM-dependent_MTases_sf"/>
</dbReference>
<comment type="caution">
    <text evidence="2">The sequence shown here is derived from an EMBL/GenBank/DDBJ whole genome shotgun (WGS) entry which is preliminary data.</text>
</comment>
<dbReference type="GO" id="GO:0008757">
    <property type="term" value="F:S-adenosylmethionine-dependent methyltransferase activity"/>
    <property type="evidence" value="ECO:0007669"/>
    <property type="project" value="InterPro"/>
</dbReference>